<dbReference type="HAMAP" id="MF_00580">
    <property type="entry name" value="CH10"/>
    <property type="match status" value="2"/>
</dbReference>
<dbReference type="eggNOG" id="KOG1641">
    <property type="taxonomic scope" value="Eukaryota"/>
</dbReference>
<evidence type="ECO:0000256" key="5">
    <source>
        <dbReference type="ARBA" id="ARBA00079398"/>
    </source>
</evidence>
<dbReference type="GO" id="GO:0044183">
    <property type="term" value="F:protein folding chaperone"/>
    <property type="evidence" value="ECO:0007669"/>
    <property type="project" value="InterPro"/>
</dbReference>
<dbReference type="KEGG" id="cvr:CHLNCDRAFT_54241"/>
<proteinExistence type="inferred from homology"/>
<dbReference type="PANTHER" id="PTHR10772:SF63">
    <property type="entry name" value="20 KDA CHAPERONIN, CHLOROPLASTIC"/>
    <property type="match status" value="1"/>
</dbReference>
<dbReference type="CDD" id="cd00320">
    <property type="entry name" value="cpn10"/>
    <property type="match status" value="2"/>
</dbReference>
<dbReference type="PROSITE" id="PS00681">
    <property type="entry name" value="CHAPERONINS_CPN10"/>
    <property type="match status" value="1"/>
</dbReference>
<dbReference type="InParanoid" id="E1ZN42"/>
<reference evidence="7 8" key="1">
    <citation type="journal article" date="2010" name="Plant Cell">
        <title>The Chlorella variabilis NC64A genome reveals adaptation to photosymbiosis, coevolution with viruses, and cryptic sex.</title>
        <authorList>
            <person name="Blanc G."/>
            <person name="Duncan G."/>
            <person name="Agarkova I."/>
            <person name="Borodovsky M."/>
            <person name="Gurnon J."/>
            <person name="Kuo A."/>
            <person name="Lindquist E."/>
            <person name="Lucas S."/>
            <person name="Pangilinan J."/>
            <person name="Polle J."/>
            <person name="Salamov A."/>
            <person name="Terry A."/>
            <person name="Yamada T."/>
            <person name="Dunigan D.D."/>
            <person name="Grigoriev I.V."/>
            <person name="Claverie J.M."/>
            <person name="Van Etten J.L."/>
        </authorList>
    </citation>
    <scope>NUCLEOTIDE SEQUENCE [LARGE SCALE GENOMIC DNA]</scope>
    <source>
        <strain evidence="7 8">NC64A</strain>
    </source>
</reference>
<dbReference type="RefSeq" id="XP_005844908.1">
    <property type="nucleotide sequence ID" value="XM_005844846.1"/>
</dbReference>
<protein>
    <recommendedName>
        <fullName evidence="4">20 kDa chaperonin, chloroplastic</fullName>
    </recommendedName>
    <alternativeName>
        <fullName evidence="3">Chaperonin 10</fullName>
    </alternativeName>
    <alternativeName>
        <fullName evidence="5">Protein Cpn21</fullName>
    </alternativeName>
</protein>
<dbReference type="PRINTS" id="PR00297">
    <property type="entry name" value="CHAPERONIN10"/>
</dbReference>
<dbReference type="InterPro" id="IPR018369">
    <property type="entry name" value="Chaprnonin_Cpn10_CS"/>
</dbReference>
<keyword evidence="8" id="KW-1185">Reference proteome</keyword>
<dbReference type="SMART" id="SM00883">
    <property type="entry name" value="Cpn10"/>
    <property type="match status" value="2"/>
</dbReference>
<dbReference type="PANTHER" id="PTHR10772">
    <property type="entry name" value="10 KDA HEAT SHOCK PROTEIN"/>
    <property type="match status" value="1"/>
</dbReference>
<evidence type="ECO:0000313" key="7">
    <source>
        <dbReference type="EMBL" id="EFN52806.1"/>
    </source>
</evidence>
<evidence type="ECO:0000256" key="3">
    <source>
        <dbReference type="ARBA" id="ARBA00031971"/>
    </source>
</evidence>
<dbReference type="GO" id="GO:0046872">
    <property type="term" value="F:metal ion binding"/>
    <property type="evidence" value="ECO:0007669"/>
    <property type="project" value="TreeGrafter"/>
</dbReference>
<dbReference type="SUPFAM" id="SSF50129">
    <property type="entry name" value="GroES-like"/>
    <property type="match status" value="2"/>
</dbReference>
<evidence type="ECO:0000313" key="8">
    <source>
        <dbReference type="Proteomes" id="UP000008141"/>
    </source>
</evidence>
<dbReference type="Pfam" id="PF00166">
    <property type="entry name" value="Cpn10"/>
    <property type="match status" value="2"/>
</dbReference>
<dbReference type="Proteomes" id="UP000008141">
    <property type="component" value="Unassembled WGS sequence"/>
</dbReference>
<dbReference type="GO" id="GO:0051082">
    <property type="term" value="F:unfolded protein binding"/>
    <property type="evidence" value="ECO:0007669"/>
    <property type="project" value="TreeGrafter"/>
</dbReference>
<dbReference type="OrthoDB" id="184876at2759"/>
<dbReference type="InterPro" id="IPR037124">
    <property type="entry name" value="Chaperonin_GroES_sf"/>
</dbReference>
<dbReference type="Gene3D" id="2.30.33.40">
    <property type="entry name" value="GroES chaperonin"/>
    <property type="match status" value="2"/>
</dbReference>
<evidence type="ECO:0000256" key="4">
    <source>
        <dbReference type="ARBA" id="ARBA00073031"/>
    </source>
</evidence>
<dbReference type="STRING" id="554065.E1ZN42"/>
<dbReference type="InterPro" id="IPR011032">
    <property type="entry name" value="GroES-like_sf"/>
</dbReference>
<dbReference type="GeneID" id="17352211"/>
<comment type="similarity">
    <text evidence="1 6">Belongs to the GroES chaperonin family.</text>
</comment>
<dbReference type="GO" id="GO:0051087">
    <property type="term" value="F:protein-folding chaperone binding"/>
    <property type="evidence" value="ECO:0007669"/>
    <property type="project" value="TreeGrafter"/>
</dbReference>
<dbReference type="AlphaFoldDB" id="E1ZN42"/>
<dbReference type="GO" id="GO:0005524">
    <property type="term" value="F:ATP binding"/>
    <property type="evidence" value="ECO:0007669"/>
    <property type="project" value="InterPro"/>
</dbReference>
<keyword evidence="2 6" id="KW-0143">Chaperone</keyword>
<dbReference type="OMA" id="GIMPRAN"/>
<accession>E1ZN42</accession>
<name>E1ZN42_CHLVA</name>
<gene>
    <name evidence="7" type="ORF">CHLNCDRAFT_54241</name>
</gene>
<organism evidence="8">
    <name type="scientific">Chlorella variabilis</name>
    <name type="common">Green alga</name>
    <dbReference type="NCBI Taxonomy" id="554065"/>
    <lineage>
        <taxon>Eukaryota</taxon>
        <taxon>Viridiplantae</taxon>
        <taxon>Chlorophyta</taxon>
        <taxon>core chlorophytes</taxon>
        <taxon>Trebouxiophyceae</taxon>
        <taxon>Chlorellales</taxon>
        <taxon>Chlorellaceae</taxon>
        <taxon>Chlorella clade</taxon>
        <taxon>Chlorella</taxon>
    </lineage>
</organism>
<dbReference type="EMBL" id="GL433854">
    <property type="protein sequence ID" value="EFN52806.1"/>
    <property type="molecule type" value="Genomic_DNA"/>
</dbReference>
<evidence type="ECO:0000256" key="6">
    <source>
        <dbReference type="RuleBase" id="RU003479"/>
    </source>
</evidence>
<dbReference type="InterPro" id="IPR020818">
    <property type="entry name" value="Chaperonin_GroES"/>
</dbReference>
<evidence type="ECO:0000256" key="1">
    <source>
        <dbReference type="ARBA" id="ARBA00006975"/>
    </source>
</evidence>
<dbReference type="FunFam" id="2.30.33.40:FF:000001">
    <property type="entry name" value="10 kDa chaperonin"/>
    <property type="match status" value="2"/>
</dbReference>
<evidence type="ECO:0000256" key="2">
    <source>
        <dbReference type="ARBA" id="ARBA00023186"/>
    </source>
</evidence>
<sequence length="241" mass="25352">MVAAAAITRPRVAFRSAATAAPGRRSVRVQAGPATLALPDSISKVLPKGDLVLARVAEAEEKTKGGILLPGSAQSRPTSGDVVALGDGQVGAKQHTFTLQGGETVLYSKFGIGVTELEVQGQTHILLREDDIIGIMPRPNATAADIPELKPLGDRILVQVQESADVTLGGVILPDSAKERPLSGTVVRCGPGKMGDDGQRKAPKVKEGDRVVYFKYAGDSMETPAGEKYTVLHEQDILARL</sequence>